<dbReference type="InterPro" id="IPR036563">
    <property type="entry name" value="MoaE_sf"/>
</dbReference>
<gene>
    <name evidence="1" type="ORF">CHYS00102_LOCUS3105</name>
</gene>
<dbReference type="Pfam" id="PF02391">
    <property type="entry name" value="MoaE"/>
    <property type="match status" value="1"/>
</dbReference>
<dbReference type="InterPro" id="IPR003448">
    <property type="entry name" value="Mopterin_biosynth_MoaE"/>
</dbReference>
<proteinExistence type="predicted"/>
<evidence type="ECO:0000313" key="1">
    <source>
        <dbReference type="EMBL" id="CAD8875927.1"/>
    </source>
</evidence>
<dbReference type="AlphaFoldDB" id="A0A7S1FMY4"/>
<organism evidence="1">
    <name type="scientific">Corethron hystrix</name>
    <dbReference type="NCBI Taxonomy" id="216773"/>
    <lineage>
        <taxon>Eukaryota</taxon>
        <taxon>Sar</taxon>
        <taxon>Stramenopiles</taxon>
        <taxon>Ochrophyta</taxon>
        <taxon>Bacillariophyta</taxon>
        <taxon>Coscinodiscophyceae</taxon>
        <taxon>Corethrophycidae</taxon>
        <taxon>Corethrales</taxon>
        <taxon>Corethraceae</taxon>
        <taxon>Corethron</taxon>
    </lineage>
</organism>
<dbReference type="EMBL" id="HBFR01004520">
    <property type="protein sequence ID" value="CAD8875927.1"/>
    <property type="molecule type" value="Transcribed_RNA"/>
</dbReference>
<sequence>MADPDTQPSSSSVTDGHYQIRVSGECPPNLSECVLHVTHPTCGAISTFLGTTRSTFGDKTVTSLKYEAYVPMAEKELMCLCRAATSRWPGVTRIAVHHILGECPVGRTSVIVATSSPHRKEAIESCEWLINSLKERVPIWKLEQYEESGGAVWKENLEWRGGQNMRVMAKSGESEEVDDKIGSKD</sequence>
<accession>A0A7S1FMY4</accession>
<name>A0A7S1FMY4_9STRA</name>
<protein>
    <recommendedName>
        <fullName evidence="2">MOCS2B</fullName>
    </recommendedName>
</protein>
<evidence type="ECO:0008006" key="2">
    <source>
        <dbReference type="Google" id="ProtNLM"/>
    </source>
</evidence>
<dbReference type="Gene3D" id="3.90.1170.40">
    <property type="entry name" value="Molybdopterin biosynthesis MoaE subunit"/>
    <property type="match status" value="1"/>
</dbReference>
<dbReference type="CDD" id="cd00756">
    <property type="entry name" value="MoaE"/>
    <property type="match status" value="1"/>
</dbReference>
<dbReference type="SUPFAM" id="SSF54690">
    <property type="entry name" value="Molybdopterin synthase subunit MoaE"/>
    <property type="match status" value="1"/>
</dbReference>
<dbReference type="PANTHER" id="PTHR23404">
    <property type="entry name" value="MOLYBDOPTERIN SYNTHASE RELATED"/>
    <property type="match status" value="1"/>
</dbReference>
<reference evidence="1" key="1">
    <citation type="submission" date="2021-01" db="EMBL/GenBank/DDBJ databases">
        <authorList>
            <person name="Corre E."/>
            <person name="Pelletier E."/>
            <person name="Niang G."/>
            <person name="Scheremetjew M."/>
            <person name="Finn R."/>
            <person name="Kale V."/>
            <person name="Holt S."/>
            <person name="Cochrane G."/>
            <person name="Meng A."/>
            <person name="Brown T."/>
            <person name="Cohen L."/>
        </authorList>
    </citation>
    <scope>NUCLEOTIDE SEQUENCE</scope>
    <source>
        <strain evidence="1">308</strain>
    </source>
</reference>
<dbReference type="GO" id="GO:0006777">
    <property type="term" value="P:Mo-molybdopterin cofactor biosynthetic process"/>
    <property type="evidence" value="ECO:0007669"/>
    <property type="project" value="InterPro"/>
</dbReference>